<dbReference type="AlphaFoldDB" id="A0A1Z3HNM8"/>
<dbReference type="PROSITE" id="PS50005">
    <property type="entry name" value="TPR"/>
    <property type="match status" value="1"/>
</dbReference>
<keyword evidence="2" id="KW-0472">Membrane</keyword>
<dbReference type="EMBL" id="CP021983">
    <property type="protein sequence ID" value="ASC71914.1"/>
    <property type="molecule type" value="Genomic_DNA"/>
</dbReference>
<gene>
    <name evidence="3" type="ORF">XM38_028680</name>
</gene>
<accession>A0A1Z3HNM8</accession>
<dbReference type="OrthoDB" id="439209at2"/>
<dbReference type="SMART" id="SM00028">
    <property type="entry name" value="TPR"/>
    <property type="match status" value="4"/>
</dbReference>
<keyword evidence="2" id="KW-1133">Transmembrane helix</keyword>
<dbReference type="PANTHER" id="PTHR12558">
    <property type="entry name" value="CELL DIVISION CYCLE 16,23,27"/>
    <property type="match status" value="1"/>
</dbReference>
<keyword evidence="2" id="KW-0812">Transmembrane</keyword>
<evidence type="ECO:0000256" key="2">
    <source>
        <dbReference type="SAM" id="Phobius"/>
    </source>
</evidence>
<keyword evidence="4" id="KW-1185">Reference proteome</keyword>
<evidence type="ECO:0000313" key="3">
    <source>
        <dbReference type="EMBL" id="ASC71914.1"/>
    </source>
</evidence>
<dbReference type="InterPro" id="IPR011990">
    <property type="entry name" value="TPR-like_helical_dom_sf"/>
</dbReference>
<keyword evidence="1" id="KW-0802">TPR repeat</keyword>
<evidence type="ECO:0000313" key="4">
    <source>
        <dbReference type="Proteomes" id="UP000191901"/>
    </source>
</evidence>
<dbReference type="STRING" id="1641165.XM38_09335"/>
<reference evidence="3 4" key="1">
    <citation type="journal article" date="2016" name="Biochim. Biophys. Acta">
        <title>Characterization of red-shifted phycobilisomes isolated from the chlorophyll f-containing cyanobacterium Halomicronema hongdechloris.</title>
        <authorList>
            <person name="Li Y."/>
            <person name="Lin Y."/>
            <person name="Garvey C.J."/>
            <person name="Birch D."/>
            <person name="Corkery R.W."/>
            <person name="Loughlin P.C."/>
            <person name="Scheer H."/>
            <person name="Willows R.D."/>
            <person name="Chen M."/>
        </authorList>
    </citation>
    <scope>NUCLEOTIDE SEQUENCE [LARGE SCALE GENOMIC DNA]</scope>
    <source>
        <strain evidence="3 4">C2206</strain>
    </source>
</reference>
<feature type="repeat" description="TPR" evidence="1">
    <location>
        <begin position="227"/>
        <end position="260"/>
    </location>
</feature>
<dbReference type="PANTHER" id="PTHR12558:SF13">
    <property type="entry name" value="CELL DIVISION CYCLE PROTEIN 27 HOMOLOG"/>
    <property type="match status" value="1"/>
</dbReference>
<dbReference type="Proteomes" id="UP000191901">
    <property type="component" value="Chromosome"/>
</dbReference>
<dbReference type="KEGG" id="hhg:XM38_028680"/>
<dbReference type="SUPFAM" id="SSF48452">
    <property type="entry name" value="TPR-like"/>
    <property type="match status" value="2"/>
</dbReference>
<evidence type="ECO:0000256" key="1">
    <source>
        <dbReference type="PROSITE-ProRule" id="PRU00339"/>
    </source>
</evidence>
<dbReference type="RefSeq" id="WP_088430156.1">
    <property type="nucleotide sequence ID" value="NZ_CP021983.2"/>
</dbReference>
<protein>
    <recommendedName>
        <fullName evidence="5">Tetratricopeptide repeat protein</fullName>
    </recommendedName>
</protein>
<name>A0A1Z3HNM8_9CYAN</name>
<sequence length="444" mass="48633">MLTLKSNQTPAQRVQLSKSTIALGAVLTVLLAAPTGWYVRHTLEQSESPHPYPFSLTEGTRGEATIERKIAFYEGRIQRNPGDGLDRAALASAYLEMAHATGDDRWYLLAEQSAQQSLANLPFSNDGAVLVLAEIAEAKHDFAEAIRLAEQASGEDALALIVTAKLAMGEVAAANATAETLVNLTPSLGSLTLRALTRVAQGDREGALRDFQQAIAAEEPADPSGSAWARTLLGRFYAQQGDHDLAEPLYREALVIDPNNTLARLQLAVLKTRLGHYRAAERHYAQVNDPVALHGLARVRSLRGVATTDAWDTAESALREHIDENALGHRRDLAHLLLERGHGEDVPEAIALLQTEVQNRRDAATLDLLAWALTRGDRWQEAQQVIQEALDHGIRDAGIFYRAGVIEAALKHPQQAERYFQQAQEADPTFDDQVRHRLGLVAHP</sequence>
<dbReference type="InterPro" id="IPR019734">
    <property type="entry name" value="TPR_rpt"/>
</dbReference>
<proteinExistence type="predicted"/>
<dbReference type="Gene3D" id="1.25.40.10">
    <property type="entry name" value="Tetratricopeptide repeat domain"/>
    <property type="match status" value="2"/>
</dbReference>
<organism evidence="3 4">
    <name type="scientific">Halomicronema hongdechloris C2206</name>
    <dbReference type="NCBI Taxonomy" id="1641165"/>
    <lineage>
        <taxon>Bacteria</taxon>
        <taxon>Bacillati</taxon>
        <taxon>Cyanobacteriota</taxon>
        <taxon>Cyanophyceae</taxon>
        <taxon>Nodosilineales</taxon>
        <taxon>Nodosilineaceae</taxon>
        <taxon>Halomicronema</taxon>
    </lineage>
</organism>
<dbReference type="Pfam" id="PF13432">
    <property type="entry name" value="TPR_16"/>
    <property type="match status" value="2"/>
</dbReference>
<evidence type="ECO:0008006" key="5">
    <source>
        <dbReference type="Google" id="ProtNLM"/>
    </source>
</evidence>
<feature type="transmembrane region" description="Helical" evidence="2">
    <location>
        <begin position="21"/>
        <end position="39"/>
    </location>
</feature>